<evidence type="ECO:0000313" key="2">
    <source>
        <dbReference type="Proteomes" id="UP000030466"/>
    </source>
</evidence>
<proteinExistence type="predicted"/>
<dbReference type="AlphaFoldDB" id="A0A0A6YCC3"/>
<accession>A0A0A6YCC3</accession>
<gene>
    <name evidence="1" type="ORF">GY22_11205</name>
</gene>
<comment type="caution">
    <text evidence="1">The sequence shown here is derived from an EMBL/GenBank/DDBJ whole genome shotgun (WGS) entry which is preliminary data.</text>
</comment>
<dbReference type="Proteomes" id="UP000030466">
    <property type="component" value="Unassembled WGS sequence"/>
</dbReference>
<dbReference type="EMBL" id="JSUH01000009">
    <property type="protein sequence ID" value="KHD97237.1"/>
    <property type="molecule type" value="Genomic_DNA"/>
</dbReference>
<dbReference type="OrthoDB" id="5496837at2"/>
<organism evidence="1 2">
    <name type="scientific">Kocuria rosea subsp. polaris</name>
    <dbReference type="NCBI Taxonomy" id="136273"/>
    <lineage>
        <taxon>Bacteria</taxon>
        <taxon>Bacillati</taxon>
        <taxon>Actinomycetota</taxon>
        <taxon>Actinomycetes</taxon>
        <taxon>Micrococcales</taxon>
        <taxon>Micrococcaceae</taxon>
        <taxon>Kocuria</taxon>
    </lineage>
</organism>
<name>A0A0A6YCC3_KOCRO</name>
<evidence type="ECO:0008006" key="3">
    <source>
        <dbReference type="Google" id="ProtNLM"/>
    </source>
</evidence>
<sequence>MSSPVPGRRSRSLRLPLFVLLLVGAVLAAGVLVAVELRAGRPSAGEPRCVVASTDGDGQRQRHALSAEQSANAALITAESVARGTDPYAAVVALATAMQESQLVNVDYGDRDSVGLFQQRPSQGWGTVEQIMDPAHATAAFYDGLAELDYRTMSVTDAAQAVQRSGHPEAYARHEGLARAFAGSLTGATEGSLNCVLHDPEHPGDPRRAADALRDAFRTAVPAPRTDGDRVVVPAPGEPAGWAAAHWAVAQADALGVAEVSFDGRSWVRADQRTARFAPAPGWVDAAEAHPEGAPPPDDVVVVLASR</sequence>
<evidence type="ECO:0000313" key="1">
    <source>
        <dbReference type="EMBL" id="KHD97237.1"/>
    </source>
</evidence>
<dbReference type="RefSeq" id="WP_035927419.1">
    <property type="nucleotide sequence ID" value="NZ_JSUH01000009.1"/>
</dbReference>
<protein>
    <recommendedName>
        <fullName evidence="3">Heavy metal transporter</fullName>
    </recommendedName>
</protein>
<reference evidence="1 2" key="1">
    <citation type="journal article" date="2003" name="Int. J. Syst. Evol. Microbiol.">
        <title>Kocuria polaris sp. nov., an orange-pigmented psychrophilic bacterium isolated from an Antarctic cyanobacterial mat sample.</title>
        <authorList>
            <person name="Reddy G.S."/>
            <person name="Prakash J.S."/>
            <person name="Prabahar V."/>
            <person name="Matsumoto G.I."/>
            <person name="Stackebrandt E."/>
            <person name="Shivaji S."/>
        </authorList>
    </citation>
    <scope>NUCLEOTIDE SEQUENCE [LARGE SCALE GENOMIC DNA]</scope>
    <source>
        <strain evidence="1 2">CMS 76or</strain>
    </source>
</reference>
<keyword evidence="2" id="KW-1185">Reference proteome</keyword>